<reference evidence="1" key="1">
    <citation type="submission" date="2024-09" db="EMBL/GenBank/DDBJ databases">
        <title>Black Yeasts Isolated from many extreme environments.</title>
        <authorList>
            <person name="Coleine C."/>
            <person name="Stajich J.E."/>
            <person name="Selbmann L."/>
        </authorList>
    </citation>
    <scope>NUCLEOTIDE SEQUENCE</scope>
    <source>
        <strain evidence="1">CCFEE 5737</strain>
    </source>
</reference>
<gene>
    <name evidence="1" type="ORF">LTS18_011315</name>
</gene>
<organism evidence="1 2">
    <name type="scientific">Coniosporium uncinatum</name>
    <dbReference type="NCBI Taxonomy" id="93489"/>
    <lineage>
        <taxon>Eukaryota</taxon>
        <taxon>Fungi</taxon>
        <taxon>Dikarya</taxon>
        <taxon>Ascomycota</taxon>
        <taxon>Pezizomycotina</taxon>
        <taxon>Dothideomycetes</taxon>
        <taxon>Dothideomycetes incertae sedis</taxon>
        <taxon>Coniosporium</taxon>
    </lineage>
</organism>
<keyword evidence="2" id="KW-1185">Reference proteome</keyword>
<dbReference type="Proteomes" id="UP001186974">
    <property type="component" value="Unassembled WGS sequence"/>
</dbReference>
<protein>
    <submittedName>
        <fullName evidence="1">Uncharacterized protein</fullName>
    </submittedName>
</protein>
<proteinExistence type="predicted"/>
<sequence>MTLIKELGSLTYEESPQASEELPTRKEFGEGVLWAAREVTSSKAIQEVIKTGPGPTNRN</sequence>
<name>A0ACC3DKG9_9PEZI</name>
<evidence type="ECO:0000313" key="2">
    <source>
        <dbReference type="Proteomes" id="UP001186974"/>
    </source>
</evidence>
<accession>A0ACC3DKG9</accession>
<comment type="caution">
    <text evidence="1">The sequence shown here is derived from an EMBL/GenBank/DDBJ whole genome shotgun (WGS) entry which is preliminary data.</text>
</comment>
<dbReference type="EMBL" id="JAWDJW010003258">
    <property type="protein sequence ID" value="KAK3077060.1"/>
    <property type="molecule type" value="Genomic_DNA"/>
</dbReference>
<evidence type="ECO:0000313" key="1">
    <source>
        <dbReference type="EMBL" id="KAK3077060.1"/>
    </source>
</evidence>
<feature type="non-terminal residue" evidence="1">
    <location>
        <position position="59"/>
    </location>
</feature>